<dbReference type="AlphaFoldDB" id="A0AA36ITK6"/>
<reference evidence="1" key="1">
    <citation type="submission" date="2023-08" db="EMBL/GenBank/DDBJ databases">
        <authorList>
            <person name="Chen Y."/>
            <person name="Shah S."/>
            <person name="Dougan E. K."/>
            <person name="Thang M."/>
            <person name="Chan C."/>
        </authorList>
    </citation>
    <scope>NUCLEOTIDE SEQUENCE</scope>
</reference>
<comment type="caution">
    <text evidence="1">The sequence shown here is derived from an EMBL/GenBank/DDBJ whole genome shotgun (WGS) entry which is preliminary data.</text>
</comment>
<dbReference type="Proteomes" id="UP001178507">
    <property type="component" value="Unassembled WGS sequence"/>
</dbReference>
<sequence>MDRPFLVPLRPLPRVHSVVRRNAEPSAPPSAPRRAAAAVGVAAAAAFVAEGALRRSARFAPSGPALWPPRLERQTLRRQLGPEIWGLEQVIAFFTVSANIRMTVVKLEDGKLWVNGPIAATDECLELLDELGEVAHLVVPGTAVEHQSALGDFARRYPKASVWVAPGVSAPCRVDGVLGTSEPPWRKQIDFQVFYVAPPETAGTYAETAFFHKKSQTLLLTDAVLQVPEQPPEILKSYGYEGAAGSVSQEQWYYKFLAFNFLEMRGTDKEDFQALARAKGVVSPILRFTLYPICQRQALEWVQRVAKWPFKTAVAGHLASPFPLTPKDFSSAFGFLSGQRSSWDPVDASQLRSLRKAAETLDGPQALQSDIWEPYR</sequence>
<name>A0AA36ITK6_9DINO</name>
<gene>
    <name evidence="1" type="ORF">EVOR1521_LOCUS17563</name>
</gene>
<dbReference type="EMBL" id="CAUJNA010002336">
    <property type="protein sequence ID" value="CAJ1392473.1"/>
    <property type="molecule type" value="Genomic_DNA"/>
</dbReference>
<dbReference type="PANTHER" id="PTHR33835">
    <property type="entry name" value="YALI0C07656P"/>
    <property type="match status" value="1"/>
</dbReference>
<organism evidence="1 2">
    <name type="scientific">Effrenium voratum</name>
    <dbReference type="NCBI Taxonomy" id="2562239"/>
    <lineage>
        <taxon>Eukaryota</taxon>
        <taxon>Sar</taxon>
        <taxon>Alveolata</taxon>
        <taxon>Dinophyceae</taxon>
        <taxon>Suessiales</taxon>
        <taxon>Symbiodiniaceae</taxon>
        <taxon>Effrenium</taxon>
    </lineage>
</organism>
<evidence type="ECO:0000313" key="1">
    <source>
        <dbReference type="EMBL" id="CAJ1392473.1"/>
    </source>
</evidence>
<proteinExistence type="predicted"/>
<dbReference type="InterPro" id="IPR025638">
    <property type="entry name" value="DUF4336"/>
</dbReference>
<evidence type="ECO:0000313" key="2">
    <source>
        <dbReference type="Proteomes" id="UP001178507"/>
    </source>
</evidence>
<accession>A0AA36ITK6</accession>
<dbReference type="Pfam" id="PF14234">
    <property type="entry name" value="DUF4336"/>
    <property type="match status" value="2"/>
</dbReference>
<dbReference type="PANTHER" id="PTHR33835:SF2">
    <property type="entry name" value="LYSINE-TRNA LIGASE"/>
    <property type="match status" value="1"/>
</dbReference>
<protein>
    <submittedName>
        <fullName evidence="1">Uncharacterized protein</fullName>
    </submittedName>
</protein>
<keyword evidence="2" id="KW-1185">Reference proteome</keyword>